<evidence type="ECO:0000313" key="1">
    <source>
        <dbReference type="EMBL" id="GFS21535.1"/>
    </source>
</evidence>
<dbReference type="EMBL" id="BMAT01010168">
    <property type="protein sequence ID" value="GFS21535.1"/>
    <property type="molecule type" value="Genomic_DNA"/>
</dbReference>
<name>A0AAV4JGX9_9GAST</name>
<keyword evidence="2" id="KW-1185">Reference proteome</keyword>
<protein>
    <submittedName>
        <fullName evidence="1">Uncharacterized protein</fullName>
    </submittedName>
</protein>
<comment type="caution">
    <text evidence="1">The sequence shown here is derived from an EMBL/GenBank/DDBJ whole genome shotgun (WGS) entry which is preliminary data.</text>
</comment>
<dbReference type="Proteomes" id="UP000762676">
    <property type="component" value="Unassembled WGS sequence"/>
</dbReference>
<accession>A0AAV4JGX9</accession>
<sequence length="101" mass="11607">MDALNVASYDISYRVIKNTGLNPTREIWRLQINNRSWETPFSTAERPNTQTLASKRRCRNQRARDSNCITARVSQKVATNAVDCCLLKHQFTIPILLQCPN</sequence>
<proteinExistence type="predicted"/>
<dbReference type="AlphaFoldDB" id="A0AAV4JGX9"/>
<reference evidence="1 2" key="1">
    <citation type="journal article" date="2021" name="Elife">
        <title>Chloroplast acquisition without the gene transfer in kleptoplastic sea slugs, Plakobranchus ocellatus.</title>
        <authorList>
            <person name="Maeda T."/>
            <person name="Takahashi S."/>
            <person name="Yoshida T."/>
            <person name="Shimamura S."/>
            <person name="Takaki Y."/>
            <person name="Nagai Y."/>
            <person name="Toyoda A."/>
            <person name="Suzuki Y."/>
            <person name="Arimoto A."/>
            <person name="Ishii H."/>
            <person name="Satoh N."/>
            <person name="Nishiyama T."/>
            <person name="Hasebe M."/>
            <person name="Maruyama T."/>
            <person name="Minagawa J."/>
            <person name="Obokata J."/>
            <person name="Shigenobu S."/>
        </authorList>
    </citation>
    <scope>NUCLEOTIDE SEQUENCE [LARGE SCALE GENOMIC DNA]</scope>
</reference>
<gene>
    <name evidence="1" type="ORF">ElyMa_005085400</name>
</gene>
<evidence type="ECO:0000313" key="2">
    <source>
        <dbReference type="Proteomes" id="UP000762676"/>
    </source>
</evidence>
<organism evidence="1 2">
    <name type="scientific">Elysia marginata</name>
    <dbReference type="NCBI Taxonomy" id="1093978"/>
    <lineage>
        <taxon>Eukaryota</taxon>
        <taxon>Metazoa</taxon>
        <taxon>Spiralia</taxon>
        <taxon>Lophotrochozoa</taxon>
        <taxon>Mollusca</taxon>
        <taxon>Gastropoda</taxon>
        <taxon>Heterobranchia</taxon>
        <taxon>Euthyneura</taxon>
        <taxon>Panpulmonata</taxon>
        <taxon>Sacoglossa</taxon>
        <taxon>Placobranchoidea</taxon>
        <taxon>Plakobranchidae</taxon>
        <taxon>Elysia</taxon>
    </lineage>
</organism>